<dbReference type="Pfam" id="PF02492">
    <property type="entry name" value="cobW"/>
    <property type="match status" value="1"/>
</dbReference>
<evidence type="ECO:0000256" key="1">
    <source>
        <dbReference type="SAM" id="MobiDB-lite"/>
    </source>
</evidence>
<dbReference type="SUPFAM" id="SSF52540">
    <property type="entry name" value="P-loop containing nucleoside triphosphate hydrolases"/>
    <property type="match status" value="1"/>
</dbReference>
<evidence type="ECO:0000259" key="2">
    <source>
        <dbReference type="Pfam" id="PF02492"/>
    </source>
</evidence>
<feature type="region of interest" description="Disordered" evidence="1">
    <location>
        <begin position="1"/>
        <end position="31"/>
    </location>
</feature>
<dbReference type="OrthoDB" id="258627at2759"/>
<dbReference type="GO" id="GO:0005737">
    <property type="term" value="C:cytoplasm"/>
    <property type="evidence" value="ECO:0007669"/>
    <property type="project" value="TreeGrafter"/>
</dbReference>
<gene>
    <name evidence="3" type="primary">CBWD1</name>
    <name evidence="3" type="ORF">H4R20_006411</name>
</gene>
<feature type="domain" description="CobW/HypB/UreG nucleotide-binding" evidence="2">
    <location>
        <begin position="50"/>
        <end position="237"/>
    </location>
</feature>
<dbReference type="InterPro" id="IPR003495">
    <property type="entry name" value="CobW/HypB/UreG_nucleotide-bd"/>
</dbReference>
<dbReference type="CDD" id="cd03112">
    <property type="entry name" value="CobW-like"/>
    <property type="match status" value="1"/>
</dbReference>
<organism evidence="3 4">
    <name type="scientific">Coemansia guatemalensis</name>
    <dbReference type="NCBI Taxonomy" id="2761395"/>
    <lineage>
        <taxon>Eukaryota</taxon>
        <taxon>Fungi</taxon>
        <taxon>Fungi incertae sedis</taxon>
        <taxon>Zoopagomycota</taxon>
        <taxon>Kickxellomycotina</taxon>
        <taxon>Kickxellomycetes</taxon>
        <taxon>Kickxellales</taxon>
        <taxon>Kickxellaceae</taxon>
        <taxon>Coemansia</taxon>
    </lineage>
</organism>
<reference evidence="3" key="1">
    <citation type="submission" date="2022-07" db="EMBL/GenBank/DDBJ databases">
        <title>Phylogenomic reconstructions and comparative analyses of Kickxellomycotina fungi.</title>
        <authorList>
            <person name="Reynolds N.K."/>
            <person name="Stajich J.E."/>
            <person name="Barry K."/>
            <person name="Grigoriev I.V."/>
            <person name="Crous P."/>
            <person name="Smith M.E."/>
        </authorList>
    </citation>
    <scope>NUCLEOTIDE SEQUENCE</scope>
    <source>
        <strain evidence="3">NRRL 1565</strain>
    </source>
</reference>
<dbReference type="PANTHER" id="PTHR13748:SF31">
    <property type="entry name" value="ZINC-REGULATED GTPASE METALLOPROTEIN ACTIVATOR 1A-RELATED"/>
    <property type="match status" value="1"/>
</dbReference>
<dbReference type="AlphaFoldDB" id="A0A9W8HSE0"/>
<proteinExistence type="predicted"/>
<keyword evidence="4" id="KW-1185">Reference proteome</keyword>
<dbReference type="InterPro" id="IPR027417">
    <property type="entry name" value="P-loop_NTPase"/>
</dbReference>
<dbReference type="Gene3D" id="3.40.50.300">
    <property type="entry name" value="P-loop containing nucleotide triphosphate hydrolases"/>
    <property type="match status" value="1"/>
</dbReference>
<evidence type="ECO:0000313" key="4">
    <source>
        <dbReference type="Proteomes" id="UP001140094"/>
    </source>
</evidence>
<dbReference type="InterPro" id="IPR051316">
    <property type="entry name" value="Zinc-reg_GTPase_activator"/>
</dbReference>
<dbReference type="EMBL" id="JANBUO010002744">
    <property type="protein sequence ID" value="KAJ2793850.1"/>
    <property type="molecule type" value="Genomic_DNA"/>
</dbReference>
<protein>
    <submittedName>
        <fullName evidence="3">COBW domain-containing protein 1</fullName>
    </submittedName>
</protein>
<dbReference type="Proteomes" id="UP001140094">
    <property type="component" value="Unassembled WGS sequence"/>
</dbReference>
<accession>A0A9W8HSE0</accession>
<dbReference type="SUPFAM" id="SSF90002">
    <property type="entry name" value="Hypothetical protein YjiA, C-terminal domain"/>
    <property type="match status" value="1"/>
</dbReference>
<sequence>MNEEIPELVDAPELVVGEEQQQQDPDTFRASPNDTAAAAVADNDKDKVVPATILTGYLGAGKTTLLNYILTEEHGKRIAVIMNEFGDTQGIDQSFTSVSNGEMVEEWLDLKNGCLCCTVKDKGLKAMETLMERKGKFDYILLETTGLADPGKIAAMLWSNEELGSSIRLDGIVAMVDAKNIGRQLAEKAIDGETMNEAQKQVAFADRVIVNKIDLVDEQRVLEIEAMIVEINGAAQVSRAQYARVDLDAVLSIGAYAGVDPQTLAFVRDGGYASHHQHIDSSIGTIALDAPRRLRWEMVDEWIQELLWEARVPGDPPSNDNGQPSMEILRLKALLTVAGFASVGSDRVFEQATVVVQGVREMYDSFVVPDKGVADLAAAATNTAEDMPPQQQPVTLYKLVLIGRALPEDRLRKSWSALLKRAAA</sequence>
<dbReference type="InterPro" id="IPR036627">
    <property type="entry name" value="CobW-likC_sf"/>
</dbReference>
<comment type="caution">
    <text evidence="3">The sequence shown here is derived from an EMBL/GenBank/DDBJ whole genome shotgun (WGS) entry which is preliminary data.</text>
</comment>
<name>A0A9W8HSE0_9FUNG</name>
<dbReference type="PANTHER" id="PTHR13748">
    <property type="entry name" value="COBW-RELATED"/>
    <property type="match status" value="1"/>
</dbReference>
<dbReference type="Gene3D" id="3.30.1220.10">
    <property type="entry name" value="CobW-like, C-terminal domain"/>
    <property type="match status" value="1"/>
</dbReference>
<evidence type="ECO:0000313" key="3">
    <source>
        <dbReference type="EMBL" id="KAJ2793850.1"/>
    </source>
</evidence>